<dbReference type="EMBL" id="CP036528">
    <property type="protein sequence ID" value="QBK26235.1"/>
    <property type="molecule type" value="Genomic_DNA"/>
</dbReference>
<name>A0A4P6UUJ6_9BACL</name>
<dbReference type="GO" id="GO:0005524">
    <property type="term" value="F:ATP binding"/>
    <property type="evidence" value="ECO:0007669"/>
    <property type="project" value="UniProtKB-KW"/>
</dbReference>
<dbReference type="SUPFAM" id="SSF100950">
    <property type="entry name" value="NagB/RpiA/CoA transferase-like"/>
    <property type="match status" value="1"/>
</dbReference>
<gene>
    <name evidence="6" type="ORF">DKZ56_10395</name>
</gene>
<comment type="catalytic activity">
    <reaction evidence="5">
        <text>(6S)-5-formyl-5,6,7,8-tetrahydrofolate + ATP = (6R)-5,10-methenyltetrahydrofolate + ADP + phosphate</text>
        <dbReference type="Rhea" id="RHEA:10488"/>
        <dbReference type="ChEBI" id="CHEBI:30616"/>
        <dbReference type="ChEBI" id="CHEBI:43474"/>
        <dbReference type="ChEBI" id="CHEBI:57455"/>
        <dbReference type="ChEBI" id="CHEBI:57457"/>
        <dbReference type="ChEBI" id="CHEBI:456216"/>
        <dbReference type="EC" id="6.3.3.2"/>
    </reaction>
</comment>
<dbReference type="PIRSF" id="PIRSF006806">
    <property type="entry name" value="FTHF_cligase"/>
    <property type="match status" value="1"/>
</dbReference>
<evidence type="ECO:0000256" key="1">
    <source>
        <dbReference type="ARBA" id="ARBA00010638"/>
    </source>
</evidence>
<dbReference type="GO" id="GO:0035999">
    <property type="term" value="P:tetrahydrofolate interconversion"/>
    <property type="evidence" value="ECO:0007669"/>
    <property type="project" value="TreeGrafter"/>
</dbReference>
<dbReference type="RefSeq" id="WP_208649925.1">
    <property type="nucleotide sequence ID" value="NZ_CP036528.1"/>
</dbReference>
<feature type="binding site" evidence="4">
    <location>
        <begin position="3"/>
        <end position="7"/>
    </location>
    <ligand>
        <name>ATP</name>
        <dbReference type="ChEBI" id="CHEBI:30616"/>
    </ligand>
</feature>
<evidence type="ECO:0000313" key="6">
    <source>
        <dbReference type="EMBL" id="QBK26235.1"/>
    </source>
</evidence>
<dbReference type="GO" id="GO:0046872">
    <property type="term" value="F:metal ion binding"/>
    <property type="evidence" value="ECO:0007669"/>
    <property type="project" value="UniProtKB-KW"/>
</dbReference>
<dbReference type="InterPro" id="IPR024185">
    <property type="entry name" value="FTHF_cligase-like_sf"/>
</dbReference>
<comment type="similarity">
    <text evidence="1 5">Belongs to the 5-formyltetrahydrofolate cyclo-ligase family.</text>
</comment>
<comment type="cofactor">
    <cofactor evidence="5">
        <name>Mg(2+)</name>
        <dbReference type="ChEBI" id="CHEBI:18420"/>
    </cofactor>
</comment>
<dbReference type="GO" id="GO:0030272">
    <property type="term" value="F:5-formyltetrahydrofolate cyclo-ligase activity"/>
    <property type="evidence" value="ECO:0007669"/>
    <property type="project" value="UniProtKB-EC"/>
</dbReference>
<feature type="binding site" evidence="4">
    <location>
        <position position="49"/>
    </location>
    <ligand>
        <name>substrate</name>
    </ligand>
</feature>
<keyword evidence="7" id="KW-1185">Reference proteome</keyword>
<evidence type="ECO:0000256" key="3">
    <source>
        <dbReference type="ARBA" id="ARBA00022840"/>
    </source>
</evidence>
<dbReference type="Pfam" id="PF01812">
    <property type="entry name" value="5-FTHF_cyc-lig"/>
    <property type="match status" value="1"/>
</dbReference>
<feature type="binding site" evidence="4">
    <location>
        <begin position="133"/>
        <end position="141"/>
    </location>
    <ligand>
        <name>ATP</name>
        <dbReference type="ChEBI" id="CHEBI:30616"/>
    </ligand>
</feature>
<keyword evidence="3 4" id="KW-0067">ATP-binding</keyword>
<dbReference type="Gene3D" id="3.40.50.10420">
    <property type="entry name" value="NagB/RpiA/CoA transferase-like"/>
    <property type="match status" value="1"/>
</dbReference>
<protein>
    <recommendedName>
        <fullName evidence="5">5-formyltetrahydrofolate cyclo-ligase</fullName>
        <ecNumber evidence="5">6.3.3.2</ecNumber>
    </recommendedName>
</protein>
<dbReference type="NCBIfam" id="TIGR02727">
    <property type="entry name" value="MTHFS_bact"/>
    <property type="match status" value="1"/>
</dbReference>
<evidence type="ECO:0000256" key="2">
    <source>
        <dbReference type="ARBA" id="ARBA00022741"/>
    </source>
</evidence>
<keyword evidence="6" id="KW-0436">Ligase</keyword>
<reference evidence="6 7" key="1">
    <citation type="submission" date="2019-02" db="EMBL/GenBank/DDBJ databases">
        <title>Ureibacillus thermophilus.</title>
        <authorList>
            <person name="Sunny J.S."/>
            <person name="Natarajan A."/>
            <person name="Saleena L.M."/>
        </authorList>
    </citation>
    <scope>NUCLEOTIDE SEQUENCE [LARGE SCALE GENOMIC DNA]</scope>
    <source>
        <strain evidence="6 7">LM102</strain>
    </source>
</reference>
<keyword evidence="5" id="KW-0479">Metal-binding</keyword>
<dbReference type="KEGG" id="uth:DKZ56_10395"/>
<keyword evidence="5" id="KW-0460">Magnesium</keyword>
<proteinExistence type="inferred from homology"/>
<feature type="binding site" evidence="4">
    <location>
        <position position="54"/>
    </location>
    <ligand>
        <name>substrate</name>
    </ligand>
</feature>
<dbReference type="AlphaFoldDB" id="A0A4P6UUJ6"/>
<evidence type="ECO:0000313" key="7">
    <source>
        <dbReference type="Proteomes" id="UP000291151"/>
    </source>
</evidence>
<dbReference type="PANTHER" id="PTHR23407:SF1">
    <property type="entry name" value="5-FORMYLTETRAHYDROFOLATE CYCLO-LIGASE"/>
    <property type="match status" value="1"/>
</dbReference>
<dbReference type="InterPro" id="IPR037171">
    <property type="entry name" value="NagB/RpiA_transferase-like"/>
</dbReference>
<evidence type="ECO:0000256" key="5">
    <source>
        <dbReference type="RuleBase" id="RU361279"/>
    </source>
</evidence>
<dbReference type="InterPro" id="IPR002698">
    <property type="entry name" value="FTHF_cligase"/>
</dbReference>
<dbReference type="GO" id="GO:0009396">
    <property type="term" value="P:folic acid-containing compound biosynthetic process"/>
    <property type="evidence" value="ECO:0007669"/>
    <property type="project" value="TreeGrafter"/>
</dbReference>
<dbReference type="EC" id="6.3.3.2" evidence="5"/>
<sequence>MNKKNWRHHIRSSLNELSNEEYCRFSTMIKERLLKEPFLEQCRTIAVTISRPPEVKTDEIIEALWRMKKRVVVPKCNPKSRAMDFYEITSFQQLETVYMDLKEPIPEQTAFVPSNEIDVMIVPGIAFDNKGYRIGYGGGYYDRYLAHYHGQKIALAFHLQVVDELPKESHDIPVDYIYTEKTIINCVDNRRVRNENRS</sequence>
<keyword evidence="2 4" id="KW-0547">Nucleotide-binding</keyword>
<accession>A0A4P6UUJ6</accession>
<evidence type="ECO:0000256" key="4">
    <source>
        <dbReference type="PIRSR" id="PIRSR006806-1"/>
    </source>
</evidence>
<dbReference type="PANTHER" id="PTHR23407">
    <property type="entry name" value="ATPASE INHIBITOR/5-FORMYLTETRAHYDROFOLATE CYCLO-LIGASE"/>
    <property type="match status" value="1"/>
</dbReference>
<dbReference type="Proteomes" id="UP000291151">
    <property type="component" value="Chromosome"/>
</dbReference>
<organism evidence="6 7">
    <name type="scientific">Ureibacillus thermophilus</name>
    <dbReference type="NCBI Taxonomy" id="367743"/>
    <lineage>
        <taxon>Bacteria</taxon>
        <taxon>Bacillati</taxon>
        <taxon>Bacillota</taxon>
        <taxon>Bacilli</taxon>
        <taxon>Bacillales</taxon>
        <taxon>Caryophanaceae</taxon>
        <taxon>Ureibacillus</taxon>
    </lineage>
</organism>